<dbReference type="GO" id="GO:0005634">
    <property type="term" value="C:nucleus"/>
    <property type="evidence" value="ECO:0007669"/>
    <property type="project" value="UniProtKB-SubCell"/>
</dbReference>
<accession>A0A8J2P747</accession>
<dbReference type="InterPro" id="IPR023780">
    <property type="entry name" value="Chromo_domain"/>
</dbReference>
<dbReference type="PANTHER" id="PTHR22812">
    <property type="entry name" value="CHROMOBOX PROTEIN"/>
    <property type="match status" value="1"/>
</dbReference>
<evidence type="ECO:0000256" key="1">
    <source>
        <dbReference type="ARBA" id="ARBA00004123"/>
    </source>
</evidence>
<evidence type="ECO:0000313" key="5">
    <source>
        <dbReference type="EMBL" id="CAG7726906.1"/>
    </source>
</evidence>
<dbReference type="Proteomes" id="UP000708208">
    <property type="component" value="Unassembled WGS sequence"/>
</dbReference>
<dbReference type="Pfam" id="PF00646">
    <property type="entry name" value="F-box"/>
    <property type="match status" value="1"/>
</dbReference>
<organism evidence="5 6">
    <name type="scientific">Allacma fusca</name>
    <dbReference type="NCBI Taxonomy" id="39272"/>
    <lineage>
        <taxon>Eukaryota</taxon>
        <taxon>Metazoa</taxon>
        <taxon>Ecdysozoa</taxon>
        <taxon>Arthropoda</taxon>
        <taxon>Hexapoda</taxon>
        <taxon>Collembola</taxon>
        <taxon>Symphypleona</taxon>
        <taxon>Sminthuridae</taxon>
        <taxon>Allacma</taxon>
    </lineage>
</organism>
<evidence type="ECO:0000313" key="6">
    <source>
        <dbReference type="Proteomes" id="UP000708208"/>
    </source>
</evidence>
<dbReference type="PROSITE" id="PS50181">
    <property type="entry name" value="FBOX"/>
    <property type="match status" value="1"/>
</dbReference>
<dbReference type="SMART" id="SM00298">
    <property type="entry name" value="CHROMO"/>
    <property type="match status" value="1"/>
</dbReference>
<keyword evidence="6" id="KW-1185">Reference proteome</keyword>
<dbReference type="AlphaFoldDB" id="A0A8J2P747"/>
<evidence type="ECO:0000256" key="2">
    <source>
        <dbReference type="ARBA" id="ARBA00023242"/>
    </source>
</evidence>
<protein>
    <recommendedName>
        <fullName evidence="7">F-box domain-containing protein</fullName>
    </recommendedName>
</protein>
<dbReference type="Pfam" id="PF00385">
    <property type="entry name" value="Chromo"/>
    <property type="match status" value="1"/>
</dbReference>
<reference evidence="5" key="1">
    <citation type="submission" date="2021-06" db="EMBL/GenBank/DDBJ databases">
        <authorList>
            <person name="Hodson N. C."/>
            <person name="Mongue J. A."/>
            <person name="Jaron S. K."/>
        </authorList>
    </citation>
    <scope>NUCLEOTIDE SEQUENCE</scope>
</reference>
<proteinExistence type="predicted"/>
<feature type="domain" description="F-box" evidence="4">
    <location>
        <begin position="182"/>
        <end position="229"/>
    </location>
</feature>
<comment type="caution">
    <text evidence="5">The sequence shown here is derived from an EMBL/GenBank/DDBJ whole genome shotgun (WGS) entry which is preliminary data.</text>
</comment>
<evidence type="ECO:0008006" key="7">
    <source>
        <dbReference type="Google" id="ProtNLM"/>
    </source>
</evidence>
<name>A0A8J2P747_9HEXA</name>
<evidence type="ECO:0000259" key="3">
    <source>
        <dbReference type="PROSITE" id="PS50013"/>
    </source>
</evidence>
<dbReference type="SMART" id="SM00256">
    <property type="entry name" value="FBOX"/>
    <property type="match status" value="1"/>
</dbReference>
<feature type="domain" description="Chromo" evidence="3">
    <location>
        <begin position="106"/>
        <end position="164"/>
    </location>
</feature>
<evidence type="ECO:0000259" key="4">
    <source>
        <dbReference type="PROSITE" id="PS50181"/>
    </source>
</evidence>
<dbReference type="InterPro" id="IPR051219">
    <property type="entry name" value="Heterochromatin_chromo-domain"/>
</dbReference>
<dbReference type="InterPro" id="IPR000953">
    <property type="entry name" value="Chromo/chromo_shadow_dom"/>
</dbReference>
<gene>
    <name evidence="5" type="ORF">AFUS01_LOCUS15782</name>
</gene>
<dbReference type="InterPro" id="IPR001810">
    <property type="entry name" value="F-box_dom"/>
</dbReference>
<dbReference type="CDD" id="cd00024">
    <property type="entry name" value="CD_CSD"/>
    <property type="match status" value="1"/>
</dbReference>
<dbReference type="EMBL" id="CAJVCH010141481">
    <property type="protein sequence ID" value="CAG7726906.1"/>
    <property type="molecule type" value="Genomic_DNA"/>
</dbReference>
<comment type="subcellular location">
    <subcellularLocation>
        <location evidence="1">Nucleus</location>
    </subcellularLocation>
</comment>
<sequence>MQHRCIFPSLLSTSNEQPCKETSLTVEHSTVPKLHQTIGKKYAKFNLDTEATDPVPPVTEKPYGAFHASKFTRICGNKRMKLRPRKVYPRVVTNSRRLPMRKNQQYEVKGILKRRIKNEKYEYLLHWKGYKKDESTWEPVDHLSCPDLLDDFEKHQVLKELESSSGCKTLVVESCIIDSSNICPFEGLPVEMKYKIFEWLPSVEKMNCRLVCSEWRSILDTSFVSFKASLSDANVASVQKFAGCFDEIRVVELKTPRIWNNPFNHPKKVTFNNTQGTTSVLRSNMIGLLRSSAEARALVFKKGSIDDSCIHPLPALRFEFLTHLTIRLKDNIFGPMNIASFDLFASFEAPRVVTLNVEVDENPDDFHHLYVGLYSLVANLSHSLQNLKMFFCRFYYFQQIDFTRNIEGIRLKLTNNLQLNSLCVVLDRYEGQHGKSLALDLLSSQNNLQCLELRVNSIDRKVEALIQQTIANNSKSLRKFCIHRCICSRMKNQILLDYSHTLSLMLRDVTNCAHLETLQIFLFSRCPRMESLCLVDTTEIHFQNPWINTAGAFTEFPKISTRSYKSGHSSVTHEKYSENY</sequence>
<dbReference type="OrthoDB" id="433924at2759"/>
<keyword evidence="2" id="KW-0539">Nucleus</keyword>
<dbReference type="PROSITE" id="PS50013">
    <property type="entry name" value="CHROMO_2"/>
    <property type="match status" value="1"/>
</dbReference>